<accession>A0A0F6RV44</accession>
<name>A0A0F6RV44_9PSED</name>
<organism evidence="1 2">
    <name type="scientific">Pseudomonas paraeruginosa</name>
    <dbReference type="NCBI Taxonomy" id="2994495"/>
    <lineage>
        <taxon>Bacteria</taxon>
        <taxon>Pseudomonadati</taxon>
        <taxon>Pseudomonadota</taxon>
        <taxon>Gammaproteobacteria</taxon>
        <taxon>Pseudomonadales</taxon>
        <taxon>Pseudomonadaceae</taxon>
        <taxon>Pseudomonas</taxon>
    </lineage>
</organism>
<dbReference type="EMBL" id="CP027169">
    <property type="protein sequence ID" value="AVK07629.1"/>
    <property type="molecule type" value="Genomic_DNA"/>
</dbReference>
<dbReference type="RefSeq" id="WP_033896049.1">
    <property type="nucleotide sequence ID" value="NZ_CP027169.1"/>
</dbReference>
<protein>
    <recommendedName>
        <fullName evidence="3">Prophage PssSM-01</fullName>
    </recommendedName>
</protein>
<sequence>MKLHQVLTINGQAVPLVQSEVRLDLRTPGRASFTIKAPAAEPVRGLVALDIGYNDRPLQRHFLGYVERCSAANATEQVLFCRELAAVLAQPLPMGLRHVDMREVLEDVSRQTGLSFRVPDADYSRTKAPYFYSLAAGYQAMDSLARVFGIPDFVWHQQGNGEVYAGSWADSYWGARAPIELEAELFDSYQGRQSAVIAALPGIRPGATINQGERITSVTLTGTQMAIKWKKP</sequence>
<evidence type="ECO:0008006" key="3">
    <source>
        <dbReference type="Google" id="ProtNLM"/>
    </source>
</evidence>
<evidence type="ECO:0000313" key="2">
    <source>
        <dbReference type="Proteomes" id="UP000238390"/>
    </source>
</evidence>
<dbReference type="Proteomes" id="UP000238390">
    <property type="component" value="Chromosome"/>
</dbReference>
<evidence type="ECO:0000313" key="1">
    <source>
        <dbReference type="EMBL" id="AVK07629.1"/>
    </source>
</evidence>
<dbReference type="AlphaFoldDB" id="A0A0F6RV44"/>
<keyword evidence="2" id="KW-1185">Reference proteome</keyword>
<reference evidence="1 2" key="1">
    <citation type="submission" date="2018-02" db="EMBL/GenBank/DDBJ databases">
        <title>FDA/CDC Antimicrobial Resistant Isolate Bank Genome Sequencing.</title>
        <authorList>
            <person name="Benahmed F.H."/>
            <person name="Lutgring J.D."/>
            <person name="Yoo B."/>
            <person name="Machado M."/>
            <person name="Brown A."/>
            <person name="McAllister G."/>
            <person name="Perry A."/>
            <person name="Halpin A.L."/>
            <person name="Vavikolanu K."/>
            <person name="Ott S."/>
            <person name="Zhao X."/>
            <person name="Tallon L.J."/>
            <person name="Sadzewicz L."/>
            <person name="Aluvathingal J."/>
            <person name="Nadendla S."/>
            <person name="Voskania-kordi A."/>
            <person name="Simonyan V."/>
            <person name="Patel J."/>
            <person name="Shawar R.M."/>
        </authorList>
    </citation>
    <scope>NUCLEOTIDE SEQUENCE [LARGE SCALE GENOMIC DNA]</scope>
    <source>
        <strain evidence="1 2">AR_0356</strain>
    </source>
</reference>
<gene>
    <name evidence="1" type="ORF">CSB93_0763</name>
</gene>
<proteinExistence type="predicted"/>